<dbReference type="InterPro" id="IPR000182">
    <property type="entry name" value="GNAT_dom"/>
</dbReference>
<evidence type="ECO:0000256" key="2">
    <source>
        <dbReference type="ARBA" id="ARBA00023315"/>
    </source>
</evidence>
<reference evidence="6" key="1">
    <citation type="submission" date="2023-06" db="EMBL/GenBank/DDBJ databases">
        <title>Genome-scale phylogeny and comparative genomics of the fungal order Sordariales.</title>
        <authorList>
            <consortium name="Lawrence Berkeley National Laboratory"/>
            <person name="Hensen N."/>
            <person name="Bonometti L."/>
            <person name="Westerberg I."/>
            <person name="Brannstrom I.O."/>
            <person name="Guillou S."/>
            <person name="Cros-Aarteil S."/>
            <person name="Calhoun S."/>
            <person name="Haridas S."/>
            <person name="Kuo A."/>
            <person name="Mondo S."/>
            <person name="Pangilinan J."/>
            <person name="Riley R."/>
            <person name="LaButti K."/>
            <person name="Andreopoulos B."/>
            <person name="Lipzen A."/>
            <person name="Chen C."/>
            <person name="Yanf M."/>
            <person name="Daum C."/>
            <person name="Ng V."/>
            <person name="Clum A."/>
            <person name="Steindorff A."/>
            <person name="Ohm R."/>
            <person name="Martin F."/>
            <person name="Silar P."/>
            <person name="Natvig D."/>
            <person name="Lalanne C."/>
            <person name="Gautier V."/>
            <person name="Ament-velasquez S.L."/>
            <person name="Kruys A."/>
            <person name="Hutchinson M.I."/>
            <person name="Powell A.J."/>
            <person name="Barry K."/>
            <person name="Miller A.N."/>
            <person name="Grigoriev I.V."/>
            <person name="Debuchy R."/>
            <person name="Gladieux P."/>
            <person name="Thoren M.H."/>
            <person name="Johannesson H."/>
        </authorList>
    </citation>
    <scope>NUCLEOTIDE SEQUENCE</scope>
    <source>
        <strain evidence="6">SMH3187-1</strain>
    </source>
</reference>
<evidence type="ECO:0000259" key="5">
    <source>
        <dbReference type="PROSITE" id="PS51186"/>
    </source>
</evidence>
<accession>A0AA40FC73</accession>
<dbReference type="AlphaFoldDB" id="A0AA40FC73"/>
<comment type="caution">
    <text evidence="6">The sequence shown here is derived from an EMBL/GenBank/DDBJ whole genome shotgun (WGS) entry which is preliminary data.</text>
</comment>
<dbReference type="GO" id="GO:0031415">
    <property type="term" value="C:NatA complex"/>
    <property type="evidence" value="ECO:0007669"/>
    <property type="project" value="InterPro"/>
</dbReference>
<dbReference type="PANTHER" id="PTHR23091">
    <property type="entry name" value="N-TERMINAL ACETYLTRANSFERASE"/>
    <property type="match status" value="1"/>
</dbReference>
<dbReference type="Proteomes" id="UP001172155">
    <property type="component" value="Unassembled WGS sequence"/>
</dbReference>
<feature type="domain" description="N-acetyltransferase" evidence="5">
    <location>
        <begin position="1"/>
        <end position="162"/>
    </location>
</feature>
<gene>
    <name evidence="6" type="ORF">B0T18DRAFT_400451</name>
</gene>
<organism evidence="6 7">
    <name type="scientific">Schizothecium vesticola</name>
    <dbReference type="NCBI Taxonomy" id="314040"/>
    <lineage>
        <taxon>Eukaryota</taxon>
        <taxon>Fungi</taxon>
        <taxon>Dikarya</taxon>
        <taxon>Ascomycota</taxon>
        <taxon>Pezizomycotina</taxon>
        <taxon>Sordariomycetes</taxon>
        <taxon>Sordariomycetidae</taxon>
        <taxon>Sordariales</taxon>
        <taxon>Schizotheciaceae</taxon>
        <taxon>Schizothecium</taxon>
    </lineage>
</organism>
<dbReference type="InterPro" id="IPR045047">
    <property type="entry name" value="Ard1-like"/>
</dbReference>
<dbReference type="SUPFAM" id="SSF55729">
    <property type="entry name" value="Acyl-CoA N-acyltransferases (Nat)"/>
    <property type="match status" value="1"/>
</dbReference>
<evidence type="ECO:0000256" key="1">
    <source>
        <dbReference type="ARBA" id="ARBA00022679"/>
    </source>
</evidence>
<dbReference type="InterPro" id="IPR016181">
    <property type="entry name" value="Acyl_CoA_acyltransferase"/>
</dbReference>
<dbReference type="EMBL" id="JAUKUD010000001">
    <property type="protein sequence ID" value="KAK0754990.1"/>
    <property type="molecule type" value="Genomic_DNA"/>
</dbReference>
<proteinExistence type="inferred from homology"/>
<evidence type="ECO:0000256" key="3">
    <source>
        <dbReference type="ARBA" id="ARBA00025786"/>
    </source>
</evidence>
<protein>
    <submittedName>
        <fullName evidence="6">Acyl-CoA N-acyltransferase</fullName>
    </submittedName>
</protein>
<evidence type="ECO:0000256" key="4">
    <source>
        <dbReference type="SAM" id="MobiDB-lite"/>
    </source>
</evidence>
<keyword evidence="2" id="KW-0012">Acyltransferase</keyword>
<dbReference type="Gene3D" id="3.40.630.30">
    <property type="match status" value="1"/>
</dbReference>
<dbReference type="GO" id="GO:1990189">
    <property type="term" value="F:protein N-terminal-serine acetyltransferase activity"/>
    <property type="evidence" value="ECO:0007669"/>
    <property type="project" value="TreeGrafter"/>
</dbReference>
<comment type="similarity">
    <text evidence="3">Belongs to the acetyltransferase family. ARD1 subfamily.</text>
</comment>
<dbReference type="CDD" id="cd04301">
    <property type="entry name" value="NAT_SF"/>
    <property type="match status" value="1"/>
</dbReference>
<dbReference type="PANTHER" id="PTHR23091:SF4">
    <property type="entry name" value="N-TERMINAL AMINO-ACID N(ALPHA)-ACETYLTRANSFERASE NATA"/>
    <property type="match status" value="1"/>
</dbReference>
<sequence>MDIRLLRPSDIPLIQHANIENLPENYFLKYYLYHALSWPQLSYVAVDASRPKKSAYDYPKIVGYVLAKMEEEPADGVQHGHITSISVMRTHRKLGIAEKLMRQSQLAMVETFGAHYVSLHVRVSNQAAIHLYRETLGFQTEKTEQKYYADGEDAFCMKLELSAIREQIREAAARDEPAGEGIDAKKASEEVSDVDGKSGAKEEPAKKEVKVKVGRGLGVGELVERVASKN</sequence>
<evidence type="ECO:0000313" key="6">
    <source>
        <dbReference type="EMBL" id="KAK0754990.1"/>
    </source>
</evidence>
<dbReference type="PROSITE" id="PS51186">
    <property type="entry name" value="GNAT"/>
    <property type="match status" value="1"/>
</dbReference>
<feature type="region of interest" description="Disordered" evidence="4">
    <location>
        <begin position="172"/>
        <end position="207"/>
    </location>
</feature>
<evidence type="ECO:0000313" key="7">
    <source>
        <dbReference type="Proteomes" id="UP001172155"/>
    </source>
</evidence>
<dbReference type="GO" id="GO:1990190">
    <property type="term" value="F:protein-N-terminal-glutamate acetyltransferase activity"/>
    <property type="evidence" value="ECO:0007669"/>
    <property type="project" value="TreeGrafter"/>
</dbReference>
<keyword evidence="1" id="KW-0808">Transferase</keyword>
<dbReference type="Pfam" id="PF00583">
    <property type="entry name" value="Acetyltransf_1"/>
    <property type="match status" value="1"/>
</dbReference>
<keyword evidence="7" id="KW-1185">Reference proteome</keyword>
<name>A0AA40FC73_9PEZI</name>